<dbReference type="AlphaFoldDB" id="A0A0M0JMB3"/>
<dbReference type="Proteomes" id="UP000037460">
    <property type="component" value="Unassembled WGS sequence"/>
</dbReference>
<keyword evidence="2" id="KW-1185">Reference proteome</keyword>
<organism evidence="1 2">
    <name type="scientific">Chrysochromulina tobinii</name>
    <dbReference type="NCBI Taxonomy" id="1460289"/>
    <lineage>
        <taxon>Eukaryota</taxon>
        <taxon>Haptista</taxon>
        <taxon>Haptophyta</taxon>
        <taxon>Prymnesiophyceae</taxon>
        <taxon>Prymnesiales</taxon>
        <taxon>Chrysochromulinaceae</taxon>
        <taxon>Chrysochromulina</taxon>
    </lineage>
</organism>
<name>A0A0M0JMB3_9EUKA</name>
<proteinExistence type="predicted"/>
<evidence type="ECO:0000313" key="2">
    <source>
        <dbReference type="Proteomes" id="UP000037460"/>
    </source>
</evidence>
<sequence>MGASKTIVAYDDDGFVDTDGDGIPDEVTEVENVLWQNYRIISNVYNYFASVEGPPHFLSVVGFNAFLDHFALVQKRSRFCTRSDFEMLVEAVQASSAQVHSSQDEVDRWASAHIPAVAAFCEQRAKDRLAAAVAAAEKALEESLKAEAGA</sequence>
<accession>A0A0M0JMB3</accession>
<evidence type="ECO:0000313" key="1">
    <source>
        <dbReference type="EMBL" id="KOO27716.1"/>
    </source>
</evidence>
<comment type="caution">
    <text evidence="1">The sequence shown here is derived from an EMBL/GenBank/DDBJ whole genome shotgun (WGS) entry which is preliminary data.</text>
</comment>
<dbReference type="EMBL" id="JWZX01002678">
    <property type="protein sequence ID" value="KOO27716.1"/>
    <property type="molecule type" value="Genomic_DNA"/>
</dbReference>
<protein>
    <submittedName>
        <fullName evidence="1">Uncharacterized protein</fullName>
    </submittedName>
</protein>
<gene>
    <name evidence="1" type="ORF">Ctob_009531</name>
</gene>
<reference evidence="2" key="1">
    <citation type="journal article" date="2015" name="PLoS Genet.">
        <title>Genome Sequence and Transcriptome Analyses of Chrysochromulina tobin: Metabolic Tools for Enhanced Algal Fitness in the Prominent Order Prymnesiales (Haptophyceae).</title>
        <authorList>
            <person name="Hovde B.T."/>
            <person name="Deodato C.R."/>
            <person name="Hunsperger H.M."/>
            <person name="Ryken S.A."/>
            <person name="Yost W."/>
            <person name="Jha R.K."/>
            <person name="Patterson J."/>
            <person name="Monnat R.J. Jr."/>
            <person name="Barlow S.B."/>
            <person name="Starkenburg S.R."/>
            <person name="Cattolico R.A."/>
        </authorList>
    </citation>
    <scope>NUCLEOTIDE SEQUENCE</scope>
    <source>
        <strain evidence="2">CCMP291</strain>
    </source>
</reference>